<dbReference type="Pfam" id="PF10756">
    <property type="entry name" value="bPH_6"/>
    <property type="match status" value="1"/>
</dbReference>
<dbReference type="RefSeq" id="WP_208209867.1">
    <property type="nucleotide sequence ID" value="NZ_CP074404.1"/>
</dbReference>
<feature type="transmembrane region" description="Helical" evidence="1">
    <location>
        <begin position="41"/>
        <end position="60"/>
    </location>
</feature>
<keyword evidence="1" id="KW-1133">Transmembrane helix</keyword>
<sequence>MRADSGDLTYRPRSRYASTIASWAVIAGLTAAQGFEDGMTAVLRALPLAVALGLVAWLVFWHPRVDVTDHDVVLVNPLRTIRVPWAALINVETQYALALVTPGGRYRAWAAPGPGRHQVVTAGSDELVGMSRLARDSRGAVAIGDLPSAPSGRVAALVRRRWEHLAENGQLTLGAADETPVETTWNRPALVVLAVALVGVVVVALT</sequence>
<evidence type="ECO:0000313" key="3">
    <source>
        <dbReference type="EMBL" id="MBO3086462.1"/>
    </source>
</evidence>
<gene>
    <name evidence="3" type="ORF">J4035_17595</name>
</gene>
<dbReference type="InterPro" id="IPR019692">
    <property type="entry name" value="CFP-6_PH"/>
</dbReference>
<keyword evidence="1" id="KW-0812">Transmembrane</keyword>
<evidence type="ECO:0000259" key="2">
    <source>
        <dbReference type="Pfam" id="PF10756"/>
    </source>
</evidence>
<name>A0ABS3SLC7_9CELL</name>
<organism evidence="3 4">
    <name type="scientific">Cellulomonas fengjieae</name>
    <dbReference type="NCBI Taxonomy" id="2819978"/>
    <lineage>
        <taxon>Bacteria</taxon>
        <taxon>Bacillati</taxon>
        <taxon>Actinomycetota</taxon>
        <taxon>Actinomycetes</taxon>
        <taxon>Micrococcales</taxon>
        <taxon>Cellulomonadaceae</taxon>
        <taxon>Cellulomonas</taxon>
    </lineage>
</organism>
<keyword evidence="1" id="KW-0472">Membrane</keyword>
<keyword evidence="4" id="KW-1185">Reference proteome</keyword>
<evidence type="ECO:0000313" key="4">
    <source>
        <dbReference type="Proteomes" id="UP000678317"/>
    </source>
</evidence>
<dbReference type="EMBL" id="JAGFBM010000010">
    <property type="protein sequence ID" value="MBO3086462.1"/>
    <property type="molecule type" value="Genomic_DNA"/>
</dbReference>
<protein>
    <submittedName>
        <fullName evidence="3">PH domain-containing protein</fullName>
    </submittedName>
</protein>
<proteinExistence type="predicted"/>
<feature type="domain" description="Low molecular weight protein antigen 6 PH" evidence="2">
    <location>
        <begin position="63"/>
        <end position="109"/>
    </location>
</feature>
<evidence type="ECO:0000256" key="1">
    <source>
        <dbReference type="SAM" id="Phobius"/>
    </source>
</evidence>
<dbReference type="Proteomes" id="UP000678317">
    <property type="component" value="Unassembled WGS sequence"/>
</dbReference>
<reference evidence="3 4" key="1">
    <citation type="submission" date="2021-03" db="EMBL/GenBank/DDBJ databases">
        <title>novel species in genus Cellulomonas.</title>
        <authorList>
            <person name="Zhang G."/>
        </authorList>
    </citation>
    <scope>NUCLEOTIDE SEQUENCE [LARGE SCALE GENOMIC DNA]</scope>
    <source>
        <strain evidence="4">zg-ZUI188</strain>
    </source>
</reference>
<accession>A0ABS3SLC7</accession>
<feature type="transmembrane region" description="Helical" evidence="1">
    <location>
        <begin position="16"/>
        <end position="35"/>
    </location>
</feature>
<feature type="transmembrane region" description="Helical" evidence="1">
    <location>
        <begin position="188"/>
        <end position="205"/>
    </location>
</feature>
<comment type="caution">
    <text evidence="3">The sequence shown here is derived from an EMBL/GenBank/DDBJ whole genome shotgun (WGS) entry which is preliminary data.</text>
</comment>